<accession>A0A8S1SN15</accession>
<gene>
    <name evidence="2" type="ORF">POCTA_138.1.T0110102</name>
</gene>
<dbReference type="EMBL" id="CAJJDP010000010">
    <property type="protein sequence ID" value="CAD8139852.1"/>
    <property type="molecule type" value="Genomic_DNA"/>
</dbReference>
<evidence type="ECO:0000313" key="2">
    <source>
        <dbReference type="EMBL" id="CAD8139852.1"/>
    </source>
</evidence>
<feature type="region of interest" description="Disordered" evidence="1">
    <location>
        <begin position="74"/>
        <end position="103"/>
    </location>
</feature>
<evidence type="ECO:0000313" key="3">
    <source>
        <dbReference type="Proteomes" id="UP000683925"/>
    </source>
</evidence>
<proteinExistence type="predicted"/>
<protein>
    <submittedName>
        <fullName evidence="2">Uncharacterized protein</fullName>
    </submittedName>
</protein>
<comment type="caution">
    <text evidence="2">The sequence shown here is derived from an EMBL/GenBank/DDBJ whole genome shotgun (WGS) entry which is preliminary data.</text>
</comment>
<dbReference type="OrthoDB" id="304756at2759"/>
<dbReference type="Proteomes" id="UP000683925">
    <property type="component" value="Unassembled WGS sequence"/>
</dbReference>
<organism evidence="2 3">
    <name type="scientific">Paramecium octaurelia</name>
    <dbReference type="NCBI Taxonomy" id="43137"/>
    <lineage>
        <taxon>Eukaryota</taxon>
        <taxon>Sar</taxon>
        <taxon>Alveolata</taxon>
        <taxon>Ciliophora</taxon>
        <taxon>Intramacronucleata</taxon>
        <taxon>Oligohymenophorea</taxon>
        <taxon>Peniculida</taxon>
        <taxon>Parameciidae</taxon>
        <taxon>Paramecium</taxon>
    </lineage>
</organism>
<sequence>MNLSRFYSHHNKLYPIKSKYKSLQKSTSYTPQKNRSVTYNNNEDLLKLIINNENLLEIVENIQKQRQVQRLVQETNSNSNLPTIPKVEKQNQNSYLKQDRKRRSESIPYTFQLNPKNIPYYQENRIFGKFIEPTEYKKIDYESMKTIEIALSKQLQQEFELKNQLIQQKERPLLEDQMQQQSLELHINKNKNYHSQETLASDNRDKIYNKRTKINQIVSNTMKLRKCNQEQKNQQKLSIEFQIKDEFQKYLDGNYCNQCIYNMATNQNQYIKKPKYTKILRK</sequence>
<dbReference type="OMA" id="IPYYQEN"/>
<evidence type="ECO:0000256" key="1">
    <source>
        <dbReference type="SAM" id="MobiDB-lite"/>
    </source>
</evidence>
<name>A0A8S1SN15_PAROT</name>
<dbReference type="AlphaFoldDB" id="A0A8S1SN15"/>
<reference evidence="2" key="1">
    <citation type="submission" date="2021-01" db="EMBL/GenBank/DDBJ databases">
        <authorList>
            <consortium name="Genoscope - CEA"/>
            <person name="William W."/>
        </authorList>
    </citation>
    <scope>NUCLEOTIDE SEQUENCE</scope>
</reference>
<keyword evidence="3" id="KW-1185">Reference proteome</keyword>